<dbReference type="InterPro" id="IPR007842">
    <property type="entry name" value="HEPN_dom"/>
</dbReference>
<evidence type="ECO:0000313" key="3">
    <source>
        <dbReference type="Ensembl" id="ENSLLEP00000023488.1"/>
    </source>
</evidence>
<reference evidence="3" key="1">
    <citation type="submission" date="2025-08" db="UniProtKB">
        <authorList>
            <consortium name="Ensembl"/>
        </authorList>
    </citation>
    <scope>IDENTIFICATION</scope>
</reference>
<accession>A0A8C5PJ62</accession>
<dbReference type="Gene3D" id="1.10.287.110">
    <property type="entry name" value="DnaJ domain"/>
    <property type="match status" value="1"/>
</dbReference>
<organism evidence="3 4">
    <name type="scientific">Leptobrachium leishanense</name>
    <name type="common">Leishan spiny toad</name>
    <dbReference type="NCBI Taxonomy" id="445787"/>
    <lineage>
        <taxon>Eukaryota</taxon>
        <taxon>Metazoa</taxon>
        <taxon>Chordata</taxon>
        <taxon>Craniata</taxon>
        <taxon>Vertebrata</taxon>
        <taxon>Euteleostomi</taxon>
        <taxon>Amphibia</taxon>
        <taxon>Batrachia</taxon>
        <taxon>Anura</taxon>
        <taxon>Pelobatoidea</taxon>
        <taxon>Megophryidae</taxon>
        <taxon>Leptobrachium</taxon>
    </lineage>
</organism>
<dbReference type="NCBIfam" id="NF047352">
    <property type="entry name" value="P_loop_sacsin"/>
    <property type="match status" value="3"/>
</dbReference>
<dbReference type="PANTHER" id="PTHR46919">
    <property type="entry name" value="ZINC FINGER, C3HC4 TYPE (RING FINGER) FAMILY PROTEIN"/>
    <property type="match status" value="1"/>
</dbReference>
<keyword evidence="4" id="KW-1185">Reference proteome</keyword>
<feature type="domain" description="Sacsin/Nov" evidence="2">
    <location>
        <begin position="2327"/>
        <end position="2557"/>
    </location>
</feature>
<sequence>MFTLRCPGRDAVIVRFPDTEYVKAGSGTLRSRSERETIMADFFQRAPPFLIQLQTILRKYPDGGQILKELLQNADDAKASEVIFIYDETQYGTETLYSKDLQNIQGPALLAYNNEMFTDRDWEGIQKPGNSIKRKNPNTVGKFGLGFNSVYHITDHPTILSGRNIGILDPQETVFHRGGLSWNFEKDKKSIEELVDQFHPFQTVLEVLNQGFWSEVLKSGCFKGTLFRFPFRLTPSEISEHVYNSLRVQELFESFTKDACISLLFLRHVTTVSLKKIDRDGEVINLLTVNADSVSSVETVKGELDTGTHLKVTTVKHFERQEKEFIWLLTTCLGHGNLFPHLEELSKKLYNNIALDLAFPLTKEGVDSFGGRLSCALPLPDKAENRTGLPVVINGCFDLTDDRRSIKWIEVDQQHDDAAKWNHILIEKLLPIVYTFAVMNAIFSAKVSSITIEEAYGIWPDPDKTKHNLKWHNLTKELSKSLANEKVLQTADNSCWVSASEAIFLFNNDDCVLSCLENLLLMLKKPLVKIPGNVYRTLTCSHKPLNIVSPPFIRKILQTSDWTAFPNEKKLLLLSYVMSDGQYDDLINLPLLPLSDGSFITFQRTAANDMAYIDVQSFPRTLLPGLVKRFVPQDLPGDILCHLRNIGLKRICKNIECLDEAVVCKRLSEALPETWLGCEDSVRWLPGEPNNPPIEWLSEFWTFLRRYDGILVSVESQPIVPLNLITENSTEIQLTRLKRNTTSVFQRKDGYVLNDCLVALLKQAGCSIVQENTWLWHKNLLKYILVASPNNILQIFCNLNLNKLLKVFAQLPQEQTKMFCNYISQASSFTAQEISILNQLPIFCSTKNIQFSDARRLVTACGLRALDRNTIPAVPEDLVFPSTFITCRDESDSRLLQLMKITLLKASDVALQFVQAMQMDLYGHYQNEAQNVMLWILRNGLTIFVQNEEVKHICKNLNFIPHNGKMTKASGFFDPSIQTFHELFEADKFPPSSYQEYLVLMSLRTLGLKCSIEDITSDDVLEISEKVGQLKCHMSAKKKAMALINVCNTTNVLSKLKKTDLKKLCSTSWVPFKVDKIHVVFYEPRKLRNMKYSAILELSMPLTNDFNEQASRILGLSDIPPPDKVVENLKKLSQITIQIDKFSFHKKLHDIYKYIQDHIEQFDTGLLNVPIWNGENFSAPDKIVLFYPDGLDLVSYKCKVPNDLLIYKSLFLKCGVQNSLSEDEVIRILHILNQNINTRTPPSGTDKELKLTISILDWMRTNSVHSSDDLPIPVQANKCGFCLKPLSTTLFCDIDKIHINDLSSKDYNIIHEEVSPATVRFLNIPLLSTKILQPEYFEPWGPSEPITLRIKNILREYSEHVDLFKEILQNADDAESTVCEFLVDMRQNLNSQQSLIDPDMALCHGPALWCYNNSKFTENDFRNITHIGAATKETKIKKIGKFGLGFNTVYRITDIPSIMSGSKLLIFDPNINHIKKHIFDVSNPGIKLDLQKNPEAIEIFADQFQPFSKVFGCEIEHPFHFEGTLIRLPFRTKEEAKISQICEQVCSDENITVLLDSLKDTADVLLIFLKNVDRVSLTYLHDGLHPEEQMTKLEIQRLKIPEGIFPKQKLIHSSNVPGLNTDFDITESNIIKLTVQQSLTSKDRYYLLQSSVGIQKSMKMFSESPKAKFSLPVAGVAFPLKKNHETGKWIPDLLEFNGVVFCFLPLPISSGLPFHLNGSFSVMSNRKGLWSTTEKGEWNKNLFGDACLVALISALSQLQELRRNGMMEDYDYHTFWPDLAKVKSQFTEVVTAFYQAVTFGFADYLPPLFSNGHESCTIKHACYLQLEGTTSETKVFSQLISKPYLAVPLPEWVENGFNKSNCSTEVHRNCFNSERFYKELIFEKLDSLSTEARNALILHAVDMQSKPVDKLLLSKPCIPSSPHGKLQHISKLVHPEGKVSILYNQQDQCFPQGDDFLKPDRLARLHFLGMAKDKLSMNELMQRALTISDVWKQDSDAGLQKIYCVLELLNDLCQHSKDNISQAEFRGIPFLPAFVPQNEFDVKQNSVLMKSSDVYHFKHKDLICMIKPVLSKEHLGKTFTVPCATLSFLGLDQPPTLDLVILQLQKIHKMSNMLNTYDVSQMVRSCYTFLNKLFKKGSMQATNIRKKISNIPLIYVDQDFVSRDFVAHRIPFDGSPYLYALPKEYEAFRNLWDCVELREEFPIEEYISVLQKMAVKYKEKPLPEIETKLALNIISHCSKIQEDSKNSVDLYTQKMFILDQQCVLYHRDKIYFNDTPWLPIDTDLHFCHKLIPRAVAVNLGIKTKIHHTLQKLKVSNLSHWVSQFGAKEELTTRIKNIINEYSSKKDILKELIQNADDSNATEIHFVLDSRKHETQSTFGPSWNPLQGPALCVYNNKTFDSTDIEGIQMLGKGSKRDRLDKTGKFGLGFNTVYHITDCPSFVTEDFFLCVFDPNLTFLPDAEINSPGGMYKLDQEFKNTFKNVYDTFLPTSFNLHEGTVFRLPLRMANTVATSKISNETVSLDDIRELCKGLEEDASSMVLFLNHIRKITFSEILSTGEVKEMLSIRSEIEPSDQDNLSAFQQKLSHFAINDRSMFDTQTLHVVYKMNIVCNSKKPLLWLVAKQVGIEEDHMLDDLHRISKNLNQSVAPQGAVAACLKECVEGRAFCTLPLPVKTGLPVHISGIFVVDAARRDICKEDGSSSKKEWNLLLISYLIAPLYVKLLECIKKNMISGRENPLFFSRYASCKCFLDAFLSYLPNHTNEVSPTWQILVKKVYRILFEKQVKLVPVYKIQTVQEKFVKQDHVLVKWSYIGHRVITKEPYFLKGGKSEYEKLGSILHSINMNLAYDQAPRSICKEFKAAGVDILELTPETLCNFLRLVSLHSQGKKLPMNVNETLLKEEKNCLVLLKYCCIEEDYKPRKNIDLQGVPLFVTEDGMLQTIDRNNPRYHSAFSMLLPVYSHLFVKCEVSCIETLEKCGFLKPFTIQDAAVLIKQQLGPSYQISSDMDEARPIVLEIEIWLNKLWCFFESKVLYKSKEKQNEQFEEILSIFKDWAILPVCYGKLTEKPELMPLSKITITLFSPDEIAECLFKLGFPKLKSTLIPTALLTGCMYSHLLNTKDVCVVVEQLHSKHDLHWNKLDAEFDTDRLLRFFLIDLNKHKNKALMGKLQSLPLFETNQGKRKCLNIYQKKYILNAVHHLESTSLCDLDPKTIFLKNNTINVELSKYIAIKIISEVEFLVEFLLSNLASLREEIFLHVLTLILEISHLTEYEKNKATVISALKPLKLIRDKAGTLQQISHFYDDTVKIFRTFELHSMFIPDNVMKQFKKYGGFHGLLRDLGLRCVLSEIDFLAFATKIEKDAKNTYDLSSLETLMSRSDKLFDYLLSMDEKDLNDDFTSKFGNIKFLFPLDVHKDLKSLFPSHSESSITIELKGSLLKQTESYESLTWTSMHLIQKNRYFGKKQLHILEKCGVLIEPPVNLVVENLKNVCMAPCEHMKSKMTRHQVLKLAYCFLQCNTSFDPKTFDDVQCILVENDDLTEPGNVVFNLVKEDRFRPFLFKLPPFLACYSELFQKIGVVAEPTISHYVKVLSTIYKITVQKNELHPNLKRTTLAATKKLFHLLEKEKPSELPNINTLYLPATDGKLYDSSSLVLNNRCSTMAKNRLSRIFTFLAFDQVQPDFYKREKLVKCLPEQMRPKMLTQITKEVVDSTSEELCKYGENCPLQRHLQEILASPIFHQCLVCLLRFQSNGKLGEDVAFKICSNIFGRLEIICCSTLMTTLIYDHEPLDGALTHRDVFVNRKDGTQIYLHHVEHGITSYLAVFTRLAIEIISLMEYEFNSQSFAILLQMLSCENSNELLNVLKKNDIWIKNMECQNAYGLPNPGEPVPAEWYDALDMSILNSFKVNDYVGYMNPSEEGTYYYVVVVDELDSKKFENCEIKMYRICLGQDEFADVSVLDLYQFKSDLVQDGRELELVEDQSQKQDISEKWYAASLEDTKREIDVCLESIWQLPKDERIKAVRRLHLKYHPDKNIGQEERSTEICKYLQQRIRELDNCATSSSASSSYHPNPSSSFYKYWTRWDGEASNHRTNHESFSNRTKCSYNFWGYHKRSNKPNPEEARRWLKQAEIDLSAAECDVGHQHTEWVFFKVHQAVEKSLYAAQYLRHGKTDMKNNLGIGCLAGRVSAYCVSLQSVSKDVLQLERYGVDKCKTQYPNYHNPPGIPNDCMPTGQEQKVIKLAADIVQKIKIYIC</sequence>
<evidence type="ECO:0000259" key="2">
    <source>
        <dbReference type="Pfam" id="PF25794"/>
    </source>
</evidence>
<dbReference type="OrthoDB" id="1262810at2759"/>
<dbReference type="Ensembl" id="ENSLLET00000024380.1">
    <property type="protein sequence ID" value="ENSLLEP00000023488.1"/>
    <property type="gene ID" value="ENSLLEG00000014915.1"/>
</dbReference>
<dbReference type="PANTHER" id="PTHR46919:SF2">
    <property type="entry name" value="SACSIN"/>
    <property type="match status" value="1"/>
</dbReference>
<proteinExistence type="predicted"/>
<feature type="domain" description="Sacsin/Nov" evidence="2">
    <location>
        <begin position="49"/>
        <end position="281"/>
    </location>
</feature>
<dbReference type="GeneTree" id="ENSGT00940000164866"/>
<dbReference type="SUPFAM" id="SSF81593">
    <property type="entry name" value="Nucleotidyltransferase substrate binding subunit/domain"/>
    <property type="match status" value="1"/>
</dbReference>
<dbReference type="Pfam" id="PF25794">
    <property type="entry name" value="SACS"/>
    <property type="match status" value="3"/>
</dbReference>
<evidence type="ECO:0000313" key="4">
    <source>
        <dbReference type="Proteomes" id="UP000694569"/>
    </source>
</evidence>
<protein>
    <recommendedName>
        <fullName evidence="5">Sacsin</fullName>
    </recommendedName>
</protein>
<dbReference type="Pfam" id="PF05168">
    <property type="entry name" value="HEPN"/>
    <property type="match status" value="1"/>
</dbReference>
<feature type="domain" description="Sacsin/Nov" evidence="2">
    <location>
        <begin position="1344"/>
        <end position="1588"/>
    </location>
</feature>
<dbReference type="InterPro" id="IPR058210">
    <property type="entry name" value="SACS/Nov_dom"/>
</dbReference>
<feature type="domain" description="HEPN" evidence="1">
    <location>
        <begin position="4118"/>
        <end position="4241"/>
    </location>
</feature>
<dbReference type="Gene3D" id="1.20.120.330">
    <property type="entry name" value="Nucleotidyltransferases domain 2"/>
    <property type="match status" value="1"/>
</dbReference>
<reference evidence="3" key="2">
    <citation type="submission" date="2025-09" db="UniProtKB">
        <authorList>
            <consortium name="Ensembl"/>
        </authorList>
    </citation>
    <scope>IDENTIFICATION</scope>
</reference>
<evidence type="ECO:0000259" key="1">
    <source>
        <dbReference type="Pfam" id="PF05168"/>
    </source>
</evidence>
<dbReference type="InterPro" id="IPR036869">
    <property type="entry name" value="J_dom_sf"/>
</dbReference>
<dbReference type="SUPFAM" id="SSF55874">
    <property type="entry name" value="ATPase domain of HSP90 chaperone/DNA topoisomerase II/histidine kinase"/>
    <property type="match status" value="3"/>
</dbReference>
<name>A0A8C5PJ62_9ANUR</name>
<dbReference type="InterPro" id="IPR036890">
    <property type="entry name" value="HATPase_C_sf"/>
</dbReference>
<evidence type="ECO:0008006" key="5">
    <source>
        <dbReference type="Google" id="ProtNLM"/>
    </source>
</evidence>
<dbReference type="Proteomes" id="UP000694569">
    <property type="component" value="Unplaced"/>
</dbReference>